<evidence type="ECO:0000256" key="1">
    <source>
        <dbReference type="ARBA" id="ARBA00006763"/>
    </source>
</evidence>
<comment type="catalytic activity">
    <reaction evidence="2">
        <text>9-ribosyl-trans-zeatin 5'-phosphate + H2O = trans-zeatin + D-ribose 5-phosphate</text>
        <dbReference type="Rhea" id="RHEA:48564"/>
        <dbReference type="ChEBI" id="CHEBI:15377"/>
        <dbReference type="ChEBI" id="CHEBI:16522"/>
        <dbReference type="ChEBI" id="CHEBI:78346"/>
        <dbReference type="ChEBI" id="CHEBI:87947"/>
        <dbReference type="EC" id="3.2.2.n1"/>
    </reaction>
</comment>
<dbReference type="NCBIfam" id="TIGR00730">
    <property type="entry name" value="Rossman fold protein, TIGR00730 family"/>
    <property type="match status" value="1"/>
</dbReference>
<dbReference type="PANTHER" id="PTHR31223:SF70">
    <property type="entry name" value="LOG FAMILY PROTEIN YJL055W"/>
    <property type="match status" value="1"/>
</dbReference>
<proteinExistence type="inferred from homology"/>
<evidence type="ECO:0000313" key="4">
    <source>
        <dbReference type="Proteomes" id="UP000319210"/>
    </source>
</evidence>
<dbReference type="Proteomes" id="UP000319210">
    <property type="component" value="Unassembled WGS sequence"/>
</dbReference>
<dbReference type="GO" id="GO:0005829">
    <property type="term" value="C:cytosol"/>
    <property type="evidence" value="ECO:0007669"/>
    <property type="project" value="TreeGrafter"/>
</dbReference>
<dbReference type="InterPro" id="IPR031100">
    <property type="entry name" value="LOG_fam"/>
</dbReference>
<accession>A0A4Y3QV50</accession>
<dbReference type="PANTHER" id="PTHR31223">
    <property type="entry name" value="LOG FAMILY PROTEIN YJL055W"/>
    <property type="match status" value="1"/>
</dbReference>
<dbReference type="GO" id="GO:0009691">
    <property type="term" value="P:cytokinin biosynthetic process"/>
    <property type="evidence" value="ECO:0007669"/>
    <property type="project" value="UniProtKB-UniRule"/>
</dbReference>
<reference evidence="3 4" key="1">
    <citation type="submission" date="2019-06" db="EMBL/GenBank/DDBJ databases">
        <title>Whole genome shotgun sequence of Streptomyces cacaoi subsp. cacaoi NBRC 12748.</title>
        <authorList>
            <person name="Hosoyama A."/>
            <person name="Uohara A."/>
            <person name="Ohji S."/>
            <person name="Ichikawa N."/>
        </authorList>
    </citation>
    <scope>NUCLEOTIDE SEQUENCE [LARGE SCALE GENOMIC DNA]</scope>
    <source>
        <strain evidence="3 4">NBRC 12748</strain>
    </source>
</reference>
<dbReference type="EC" id="3.2.2.n1" evidence="2"/>
<dbReference type="RefSeq" id="WP_086817777.1">
    <property type="nucleotide sequence ID" value="NZ_BJMM01000006.1"/>
</dbReference>
<dbReference type="OrthoDB" id="9778690at2"/>
<dbReference type="EMBL" id="BJMM01000006">
    <property type="protein sequence ID" value="GEB49284.1"/>
    <property type="molecule type" value="Genomic_DNA"/>
</dbReference>
<evidence type="ECO:0000313" key="3">
    <source>
        <dbReference type="EMBL" id="GEB49284.1"/>
    </source>
</evidence>
<dbReference type="Pfam" id="PF03641">
    <property type="entry name" value="Lysine_decarbox"/>
    <property type="match status" value="1"/>
</dbReference>
<dbReference type="GO" id="GO:0102682">
    <property type="term" value="F:cytokinin riboside 5'-monophosphate phosphoribohydrolase activity"/>
    <property type="evidence" value="ECO:0007669"/>
    <property type="project" value="RHEA"/>
</dbReference>
<dbReference type="AlphaFoldDB" id="A0A4Y3QV50"/>
<gene>
    <name evidence="3" type="ORF">SCA03_18350</name>
</gene>
<keyword evidence="4" id="KW-1185">Reference proteome</keyword>
<sequence length="210" mass="21896">MATSSPAGTPRRPASDESRTLPASVCVFCGSADGPHEGYRQTAEKLGLLIAERGHRLVYGAGGIGLMGAVARAAQLGGAQIHGVIPAFLREREVGDELPDQTLELTDSLAERKRVMIERSDAFIALPGGYGTLDEVLEILSMAALGLPVGPLVLLDVDGDWTGLDQLVASVHARGFARDRELFGRATSPAQALDLVAARMTPAGAARATG</sequence>
<dbReference type="InterPro" id="IPR005269">
    <property type="entry name" value="LOG"/>
</dbReference>
<dbReference type="Gene3D" id="3.40.50.450">
    <property type="match status" value="1"/>
</dbReference>
<name>A0A4Y3QV50_STRCI</name>
<organism evidence="3 4">
    <name type="scientific">Streptomyces cacaoi</name>
    <dbReference type="NCBI Taxonomy" id="1898"/>
    <lineage>
        <taxon>Bacteria</taxon>
        <taxon>Bacillati</taxon>
        <taxon>Actinomycetota</taxon>
        <taxon>Actinomycetes</taxon>
        <taxon>Kitasatosporales</taxon>
        <taxon>Streptomycetaceae</taxon>
        <taxon>Streptomyces</taxon>
    </lineage>
</organism>
<keyword evidence="2" id="KW-0378">Hydrolase</keyword>
<comment type="catalytic activity">
    <reaction evidence="2">
        <text>N(6)-(dimethylallyl)adenosine 5'-phosphate + H2O = N(6)-dimethylallyladenine + D-ribose 5-phosphate</text>
        <dbReference type="Rhea" id="RHEA:48560"/>
        <dbReference type="ChEBI" id="CHEBI:15377"/>
        <dbReference type="ChEBI" id="CHEBI:17660"/>
        <dbReference type="ChEBI" id="CHEBI:57526"/>
        <dbReference type="ChEBI" id="CHEBI:78346"/>
        <dbReference type="EC" id="3.2.2.n1"/>
    </reaction>
</comment>
<evidence type="ECO:0000256" key="2">
    <source>
        <dbReference type="RuleBase" id="RU363015"/>
    </source>
</evidence>
<protein>
    <recommendedName>
        <fullName evidence="2">Cytokinin riboside 5'-monophosphate phosphoribohydrolase</fullName>
        <ecNumber evidence="2">3.2.2.n1</ecNumber>
    </recommendedName>
</protein>
<dbReference type="SUPFAM" id="SSF102405">
    <property type="entry name" value="MCP/YpsA-like"/>
    <property type="match status" value="1"/>
</dbReference>
<keyword evidence="2" id="KW-0203">Cytokinin biosynthesis</keyword>
<comment type="caution">
    <text evidence="3">The sequence shown here is derived from an EMBL/GenBank/DDBJ whole genome shotgun (WGS) entry which is preliminary data.</text>
</comment>
<comment type="similarity">
    <text evidence="1 2">Belongs to the LOG family.</text>
</comment>